<dbReference type="Gene3D" id="1.10.10.10">
    <property type="entry name" value="Winged helix-like DNA-binding domain superfamily/Winged helix DNA-binding domain"/>
    <property type="match status" value="2"/>
</dbReference>
<name>A0A6P1KPP3_FAUOS</name>
<evidence type="ECO:0000313" key="3">
    <source>
        <dbReference type="EMBL" id="QHG10405.1"/>
    </source>
</evidence>
<gene>
    <name evidence="3" type="ORF">GSF12_11295</name>
</gene>
<dbReference type="GO" id="GO:0006270">
    <property type="term" value="P:DNA replication initiation"/>
    <property type="evidence" value="ECO:0007669"/>
    <property type="project" value="InterPro"/>
</dbReference>
<dbReference type="AlphaFoldDB" id="A0A6P1KPP3"/>
<dbReference type="EMBL" id="CP047226">
    <property type="protein sequence ID" value="QHG10405.1"/>
    <property type="molecule type" value="Genomic_DNA"/>
</dbReference>
<dbReference type="Pfam" id="PF21205">
    <property type="entry name" value="Rep3_C"/>
    <property type="match status" value="1"/>
</dbReference>
<organism evidence="3">
    <name type="scientific">Faucicola osloensis</name>
    <name type="common">Moraxella osloensis</name>
    <dbReference type="NCBI Taxonomy" id="34062"/>
    <lineage>
        <taxon>Bacteria</taxon>
        <taxon>Pseudomonadati</taxon>
        <taxon>Pseudomonadota</taxon>
        <taxon>Gammaproteobacteria</taxon>
        <taxon>Moraxellales</taxon>
        <taxon>Moraxellaceae</taxon>
        <taxon>Faucicola</taxon>
    </lineage>
</organism>
<proteinExistence type="inferred from homology"/>
<evidence type="ECO:0000256" key="1">
    <source>
        <dbReference type="ARBA" id="ARBA00038283"/>
    </source>
</evidence>
<comment type="similarity">
    <text evidence="1">Belongs to the initiator RepB protein family.</text>
</comment>
<sequence length="335" mass="38350">MYELNAYCGQQSSIIITKPNTLVEASCNLTMAEYDLITLAINKLYLQKSDSNQVIISGREFATANRVSSTYAYRVLKDCAESLPNKKLAVTLYKDLSAENTDELLVVRPNHSKYKTIATECHWVQNATYVEQTGFITLYFSDLVRHIISNTGKAYTKYDYLKTIDFKGCSTKRLYELVLKWKDIGKTPTMTIYEWKEYLGYIDSYPEVSEFRRRVLDYGLKQINAQGDFEVTLDPTRLGRSFTHFSMIIKKLKSTKLNHTSKDNFNNSVKLLSPRQADMFANLLANDNGFGSRFARAGEAMAGFTSRISQDLQRDLGKIGEYMPYLVRAGFEKTY</sequence>
<dbReference type="SUPFAM" id="SSF46785">
    <property type="entry name" value="Winged helix' DNA-binding domain"/>
    <property type="match status" value="2"/>
</dbReference>
<evidence type="ECO:0000259" key="2">
    <source>
        <dbReference type="Pfam" id="PF01051"/>
    </source>
</evidence>
<dbReference type="Pfam" id="PF01051">
    <property type="entry name" value="Rep3_N"/>
    <property type="match status" value="1"/>
</dbReference>
<dbReference type="InterPro" id="IPR036388">
    <property type="entry name" value="WH-like_DNA-bd_sf"/>
</dbReference>
<protein>
    <submittedName>
        <fullName evidence="3">RepB family plasmid replication initiator protein</fullName>
    </submittedName>
</protein>
<dbReference type="GO" id="GO:0003887">
    <property type="term" value="F:DNA-directed DNA polymerase activity"/>
    <property type="evidence" value="ECO:0007669"/>
    <property type="project" value="InterPro"/>
</dbReference>
<accession>A0A6P1KPP3</accession>
<dbReference type="InterPro" id="IPR036390">
    <property type="entry name" value="WH_DNA-bd_sf"/>
</dbReference>
<reference evidence="3" key="1">
    <citation type="journal article" date="2020" name="Microbiol. Resour. Announc.">
        <title>Complete Genome Sequence of Moraxella osloensis Strain YV1, Isolated from an Australian Wastewater Treatment Plant.</title>
        <authorList>
            <person name="Batinovic S."/>
            <person name="Rice D.T.F."/>
            <person name="Seviour R.J."/>
            <person name="Petrovski S."/>
        </authorList>
    </citation>
    <scope>NUCLEOTIDE SEQUENCE</scope>
    <source>
        <strain evidence="3">YV1</strain>
    </source>
</reference>
<dbReference type="InterPro" id="IPR000525">
    <property type="entry name" value="Initiator_Rep_WH1"/>
</dbReference>
<feature type="domain" description="Initiator Rep protein WH1" evidence="2">
    <location>
        <begin position="15"/>
        <end position="177"/>
    </location>
</feature>